<organism evidence="2">
    <name type="scientific">viral metagenome</name>
    <dbReference type="NCBI Taxonomy" id="1070528"/>
    <lineage>
        <taxon>unclassified sequences</taxon>
        <taxon>metagenomes</taxon>
        <taxon>organismal metagenomes</taxon>
    </lineage>
</organism>
<protein>
    <submittedName>
        <fullName evidence="2">Uncharacterized protein</fullName>
    </submittedName>
</protein>
<name>A0A6C0DZ42_9ZZZZ</name>
<keyword evidence="1" id="KW-1133">Transmembrane helix</keyword>
<proteinExistence type="predicted"/>
<evidence type="ECO:0000256" key="1">
    <source>
        <dbReference type="SAM" id="Phobius"/>
    </source>
</evidence>
<sequence length="242" mass="26732">MDLSEVPYTLIFNLVLAAVLVGLVVYFMYFTPKYKRVDEGFFGGVARGSGHPDCLRTLPEGSEILDVLLSRVEANPAISEGSADYREFQLILSKLGCLKKDLMSPSGIVEATRYQAFETAHDRINVAEVCAMCLSQTIPARDLDIIFATWRDRGNVLLRKLCTEAQLTEKGVTSLEALYKKAWEDVYDIAKSRCLKTDFSKQNGGSTGGDVGAYEPEDLKDLRAYTNKYGNNLSASGWNGSV</sequence>
<dbReference type="EMBL" id="MN739677">
    <property type="protein sequence ID" value="QHT20435.1"/>
    <property type="molecule type" value="Genomic_DNA"/>
</dbReference>
<keyword evidence="1" id="KW-0472">Membrane</keyword>
<keyword evidence="1" id="KW-0812">Transmembrane</keyword>
<accession>A0A6C0DZ42</accession>
<dbReference type="AlphaFoldDB" id="A0A6C0DZ42"/>
<reference evidence="2" key="1">
    <citation type="journal article" date="2020" name="Nature">
        <title>Giant virus diversity and host interactions through global metagenomics.</title>
        <authorList>
            <person name="Schulz F."/>
            <person name="Roux S."/>
            <person name="Paez-Espino D."/>
            <person name="Jungbluth S."/>
            <person name="Walsh D.A."/>
            <person name="Denef V.J."/>
            <person name="McMahon K.D."/>
            <person name="Konstantinidis K.T."/>
            <person name="Eloe-Fadrosh E.A."/>
            <person name="Kyrpides N.C."/>
            <person name="Woyke T."/>
        </authorList>
    </citation>
    <scope>NUCLEOTIDE SEQUENCE</scope>
    <source>
        <strain evidence="2">GVMAG-M-3300023174-60</strain>
    </source>
</reference>
<evidence type="ECO:0000313" key="2">
    <source>
        <dbReference type="EMBL" id="QHT20435.1"/>
    </source>
</evidence>
<feature type="transmembrane region" description="Helical" evidence="1">
    <location>
        <begin position="6"/>
        <end position="29"/>
    </location>
</feature>